<keyword evidence="3 4" id="KW-0732">Signal</keyword>
<keyword evidence="6" id="KW-0378">Hydrolase</keyword>
<evidence type="ECO:0000313" key="7">
    <source>
        <dbReference type="Proteomes" id="UP000544872"/>
    </source>
</evidence>
<dbReference type="RefSeq" id="WP_184262934.1">
    <property type="nucleotide sequence ID" value="NZ_JACIIX010000004.1"/>
</dbReference>
<dbReference type="GO" id="GO:0004553">
    <property type="term" value="F:hydrolase activity, hydrolyzing O-glycosyl compounds"/>
    <property type="evidence" value="ECO:0007669"/>
    <property type="project" value="InterPro"/>
</dbReference>
<dbReference type="SUPFAM" id="SSF53955">
    <property type="entry name" value="Lysozyme-like"/>
    <property type="match status" value="1"/>
</dbReference>
<dbReference type="InterPro" id="IPR008939">
    <property type="entry name" value="Lytic_TGlycosylase_superhlx_U"/>
</dbReference>
<dbReference type="AlphaFoldDB" id="A0A7W9ZF61"/>
<keyword evidence="6" id="KW-0326">Glycosidase</keyword>
<dbReference type="Gene3D" id="1.25.20.10">
    <property type="entry name" value="Bacterial muramidases"/>
    <property type="match status" value="1"/>
</dbReference>
<comment type="caution">
    <text evidence="6">The sequence shown here is derived from an EMBL/GenBank/DDBJ whole genome shotgun (WGS) entry which is preliminary data.</text>
</comment>
<dbReference type="Pfam" id="PF01464">
    <property type="entry name" value="SLT"/>
    <property type="match status" value="1"/>
</dbReference>
<dbReference type="CDD" id="cd13401">
    <property type="entry name" value="Slt70-like"/>
    <property type="match status" value="1"/>
</dbReference>
<dbReference type="Proteomes" id="UP000544872">
    <property type="component" value="Unassembled WGS sequence"/>
</dbReference>
<dbReference type="PANTHER" id="PTHR37423:SF2">
    <property type="entry name" value="MEMBRANE-BOUND LYTIC MUREIN TRANSGLYCOSYLASE C"/>
    <property type="match status" value="1"/>
</dbReference>
<comment type="similarity">
    <text evidence="1">Belongs to the transglycosylase Slt family.</text>
</comment>
<feature type="domain" description="Transglycosylase SLT" evidence="5">
    <location>
        <begin position="523"/>
        <end position="622"/>
    </location>
</feature>
<keyword evidence="7" id="KW-1185">Reference proteome</keyword>
<reference evidence="6 7" key="1">
    <citation type="submission" date="2020-08" db="EMBL/GenBank/DDBJ databases">
        <title>Genomic Encyclopedia of Type Strains, Phase IV (KMG-IV): sequencing the most valuable type-strain genomes for metagenomic binning, comparative biology and taxonomic classification.</title>
        <authorList>
            <person name="Goeker M."/>
        </authorList>
    </citation>
    <scope>NUCLEOTIDE SEQUENCE [LARGE SCALE GENOMIC DNA]</scope>
    <source>
        <strain evidence="6 7">DSM 11590</strain>
    </source>
</reference>
<dbReference type="InterPro" id="IPR008258">
    <property type="entry name" value="Transglycosylase_SLT_dom_1"/>
</dbReference>
<evidence type="ECO:0000256" key="1">
    <source>
        <dbReference type="ARBA" id="ARBA00007734"/>
    </source>
</evidence>
<dbReference type="EC" id="3.2.1.-" evidence="6"/>
<comment type="similarity">
    <text evidence="2">Belongs to the virb1 family.</text>
</comment>
<accession>A0A7W9ZF61</accession>
<proteinExistence type="inferred from homology"/>
<evidence type="ECO:0000256" key="2">
    <source>
        <dbReference type="ARBA" id="ARBA00009387"/>
    </source>
</evidence>
<dbReference type="SUPFAM" id="SSF48435">
    <property type="entry name" value="Bacterial muramidases"/>
    <property type="match status" value="1"/>
</dbReference>
<feature type="chain" id="PRO_5031162144" evidence="4">
    <location>
        <begin position="20"/>
        <end position="674"/>
    </location>
</feature>
<sequence>MSFRTTPSLHAQISRTALASALAASLLVAPAVIDAAFPGMKGMVSVAQAAVLSDSDRQAYANAFDAADAGQWGRAEQWAAQARSPVLRDVILGRSLIAAGNTPSFADLRAFIGDHPGWPEMAALKRRTEEVLTGQESAREVLDWFSANPPRTGHGKLMYAIALDTQGKHQQAAAVALEAWHNEAMSMADEKKLLSLFGDSFSGADHQKRADVALWEGRASDAREMMERVDAGYKALIQARLAFQDGKGNVDALVKKVPASLSADPGLLFDRIEWRRKKDMDQDAAALLKSPGADKAFPERWGKERLIISRSLLEKGLVSQAYETARRHRLTSGATYAELEWLAGWIAFRHLKDAKSGLTHFRAFEEAVSTTISIGRGAYWHGRAAEALGMTEQARSAYLKAAEEGTTFYGQLAAEKLRQPLTLPATPMPSAEDRAAFNRNPLVKVVQALGDLDRNRDILLFSTRLVEDAPTPGQRTLALELGRTVGGVDTGVALSRKAALKGHINLDIAYPLPGFDLPDSPESALTLAIIRQESNFSTNATSRVGAKGLMQLMPATAKGVASKLGVGFQEASLTAEPRYNVRLGSSYLSDLVDRFSGSYVMAIAGYNAGPGRPAKWVKEFGDPRAGEIDVIDWIESIPFTETRNYVQRVLEGVQVYRFRLGHGERSLRLTNDLR</sequence>
<dbReference type="GO" id="GO:0042597">
    <property type="term" value="C:periplasmic space"/>
    <property type="evidence" value="ECO:0007669"/>
    <property type="project" value="InterPro"/>
</dbReference>
<protein>
    <submittedName>
        <fullName evidence="6">Soluble lytic murein transglycosylase</fullName>
        <ecNumber evidence="6">3.2.1.-</ecNumber>
    </submittedName>
</protein>
<evidence type="ECO:0000256" key="3">
    <source>
        <dbReference type="ARBA" id="ARBA00022729"/>
    </source>
</evidence>
<feature type="signal peptide" evidence="4">
    <location>
        <begin position="1"/>
        <end position="19"/>
    </location>
</feature>
<gene>
    <name evidence="6" type="ORF">FHS48_001520</name>
</gene>
<evidence type="ECO:0000256" key="4">
    <source>
        <dbReference type="SAM" id="SignalP"/>
    </source>
</evidence>
<organism evidence="6 7">
    <name type="scientific">Novispirillum itersonii</name>
    <name type="common">Aquaspirillum itersonii</name>
    <dbReference type="NCBI Taxonomy" id="189"/>
    <lineage>
        <taxon>Bacteria</taxon>
        <taxon>Pseudomonadati</taxon>
        <taxon>Pseudomonadota</taxon>
        <taxon>Alphaproteobacteria</taxon>
        <taxon>Rhodospirillales</taxon>
        <taxon>Novispirillaceae</taxon>
        <taxon>Novispirillum</taxon>
    </lineage>
</organism>
<dbReference type="EMBL" id="JACIIX010000004">
    <property type="protein sequence ID" value="MBB6210110.1"/>
    <property type="molecule type" value="Genomic_DNA"/>
</dbReference>
<evidence type="ECO:0000313" key="6">
    <source>
        <dbReference type="EMBL" id="MBB6210110.1"/>
    </source>
</evidence>
<evidence type="ECO:0000259" key="5">
    <source>
        <dbReference type="Pfam" id="PF01464"/>
    </source>
</evidence>
<dbReference type="PANTHER" id="PTHR37423">
    <property type="entry name" value="SOLUBLE LYTIC MUREIN TRANSGLYCOSYLASE-RELATED"/>
    <property type="match status" value="1"/>
</dbReference>
<dbReference type="InterPro" id="IPR023346">
    <property type="entry name" value="Lysozyme-like_dom_sf"/>
</dbReference>
<dbReference type="Gene3D" id="1.10.530.10">
    <property type="match status" value="1"/>
</dbReference>
<name>A0A7W9ZF61_NOVIT</name>